<proteinExistence type="predicted"/>
<sequence>MHPTPVAARFSNQSLPPRLRSDRNRSTRRVGQKGKSSEIRTDIRMEGELQTKNKKNQKMGFTAAARAWRIFRWTILGSSPDNVLVLNPVPPGSVRFRYRQLLRMMARDTEACVVFREGNHSLCSLSPSLSTLCLSFCLYVRRLPCTYDVQYVVAVLLLHDAAARFPGQCRRLMLSDWDARALCERMHDACDEASNFE</sequence>
<reference evidence="3" key="2">
    <citation type="submission" date="2020-04" db="EMBL/GenBank/DDBJ databases">
        <authorList>
            <consortium name="NCBI Genome Project"/>
        </authorList>
    </citation>
    <scope>NUCLEOTIDE SEQUENCE</scope>
    <source>
        <strain evidence="3">CBS 342.82</strain>
    </source>
</reference>
<reference evidence="3" key="1">
    <citation type="submission" date="2020-01" db="EMBL/GenBank/DDBJ databases">
        <authorList>
            <consortium name="DOE Joint Genome Institute"/>
            <person name="Haridas S."/>
            <person name="Albert R."/>
            <person name="Binder M."/>
            <person name="Bloem J."/>
            <person name="Labutti K."/>
            <person name="Salamov A."/>
            <person name="Andreopoulos B."/>
            <person name="Baker S.E."/>
            <person name="Barry K."/>
            <person name="Bills G."/>
            <person name="Bluhm B.H."/>
            <person name="Cannon C."/>
            <person name="Castanera R."/>
            <person name="Culley D.E."/>
            <person name="Daum C."/>
            <person name="Ezra D."/>
            <person name="Gonzalez J.B."/>
            <person name="Henrissat B."/>
            <person name="Kuo A."/>
            <person name="Liang C."/>
            <person name="Lipzen A."/>
            <person name="Lutzoni F."/>
            <person name="Magnuson J."/>
            <person name="Mondo S."/>
            <person name="Nolan M."/>
            <person name="Ohm R."/>
            <person name="Pangilinan J."/>
            <person name="Park H.-J."/>
            <person name="Ramirez L."/>
            <person name="Alfaro M."/>
            <person name="Sun H."/>
            <person name="Tritt A."/>
            <person name="Yoshinaga Y."/>
            <person name="Zwiers L.-H."/>
            <person name="Turgeon B.G."/>
            <person name="Goodwin S.B."/>
            <person name="Spatafora J.W."/>
            <person name="Crous P.W."/>
            <person name="Grigoriev I.V."/>
        </authorList>
    </citation>
    <scope>NUCLEOTIDE SEQUENCE</scope>
    <source>
        <strain evidence="3">CBS 342.82</strain>
    </source>
</reference>
<organism evidence="3">
    <name type="scientific">Dissoconium aciculare CBS 342.82</name>
    <dbReference type="NCBI Taxonomy" id="1314786"/>
    <lineage>
        <taxon>Eukaryota</taxon>
        <taxon>Fungi</taxon>
        <taxon>Dikarya</taxon>
        <taxon>Ascomycota</taxon>
        <taxon>Pezizomycotina</taxon>
        <taxon>Dothideomycetes</taxon>
        <taxon>Dothideomycetidae</taxon>
        <taxon>Mycosphaerellales</taxon>
        <taxon>Dissoconiaceae</taxon>
        <taxon>Dissoconium</taxon>
    </lineage>
</organism>
<evidence type="ECO:0000313" key="2">
    <source>
        <dbReference type="Proteomes" id="UP000504637"/>
    </source>
</evidence>
<protein>
    <submittedName>
        <fullName evidence="3">Uncharacterized protein</fullName>
    </submittedName>
</protein>
<dbReference type="Proteomes" id="UP000504637">
    <property type="component" value="Unplaced"/>
</dbReference>
<dbReference type="AlphaFoldDB" id="A0A6J3MGZ7"/>
<reference evidence="3" key="3">
    <citation type="submission" date="2025-08" db="UniProtKB">
        <authorList>
            <consortium name="RefSeq"/>
        </authorList>
    </citation>
    <scope>IDENTIFICATION</scope>
    <source>
        <strain evidence="3">CBS 342.82</strain>
    </source>
</reference>
<dbReference type="GeneID" id="54361751"/>
<dbReference type="RefSeq" id="XP_033463208.1">
    <property type="nucleotide sequence ID" value="XM_033603951.1"/>
</dbReference>
<keyword evidence="2" id="KW-1185">Reference proteome</keyword>
<gene>
    <name evidence="3" type="ORF">K489DRAFT_376574</name>
</gene>
<accession>A0A6J3MGZ7</accession>
<evidence type="ECO:0000256" key="1">
    <source>
        <dbReference type="SAM" id="MobiDB-lite"/>
    </source>
</evidence>
<feature type="region of interest" description="Disordered" evidence="1">
    <location>
        <begin position="1"/>
        <end position="42"/>
    </location>
</feature>
<name>A0A6J3MGZ7_9PEZI</name>
<evidence type="ECO:0000313" key="3">
    <source>
        <dbReference type="RefSeq" id="XP_033463208.1"/>
    </source>
</evidence>